<feature type="transmembrane region" description="Helical" evidence="1">
    <location>
        <begin position="174"/>
        <end position="193"/>
    </location>
</feature>
<feature type="transmembrane region" description="Helical" evidence="1">
    <location>
        <begin position="137"/>
        <end position="154"/>
    </location>
</feature>
<feature type="transmembrane region" description="Helical" evidence="1">
    <location>
        <begin position="111"/>
        <end position="130"/>
    </location>
</feature>
<feature type="transmembrane region" description="Helical" evidence="1">
    <location>
        <begin position="56"/>
        <end position="74"/>
    </location>
</feature>
<dbReference type="OrthoDB" id="2608899at2"/>
<name>A0A2V5KTC5_9BACL</name>
<protein>
    <submittedName>
        <fullName evidence="2">Uncharacterized protein</fullName>
    </submittedName>
</protein>
<proteinExistence type="predicted"/>
<organism evidence="2 3">
    <name type="scientific">Paenibacillus flagellatus</name>
    <dbReference type="NCBI Taxonomy" id="2211139"/>
    <lineage>
        <taxon>Bacteria</taxon>
        <taxon>Bacillati</taxon>
        <taxon>Bacillota</taxon>
        <taxon>Bacilli</taxon>
        <taxon>Bacillales</taxon>
        <taxon>Paenibacillaceae</taxon>
        <taxon>Paenibacillus</taxon>
    </lineage>
</organism>
<feature type="transmembrane region" description="Helical" evidence="1">
    <location>
        <begin position="81"/>
        <end position="99"/>
    </location>
</feature>
<evidence type="ECO:0000313" key="2">
    <source>
        <dbReference type="EMBL" id="PYI54957.1"/>
    </source>
</evidence>
<keyword evidence="1" id="KW-1133">Transmembrane helix</keyword>
<keyword evidence="1" id="KW-0472">Membrane</keyword>
<evidence type="ECO:0000313" key="3">
    <source>
        <dbReference type="Proteomes" id="UP000247476"/>
    </source>
</evidence>
<dbReference type="Proteomes" id="UP000247476">
    <property type="component" value="Unassembled WGS sequence"/>
</dbReference>
<dbReference type="EMBL" id="QJVJ01000004">
    <property type="protein sequence ID" value="PYI54957.1"/>
    <property type="molecule type" value="Genomic_DNA"/>
</dbReference>
<feature type="transmembrane region" description="Helical" evidence="1">
    <location>
        <begin position="6"/>
        <end position="22"/>
    </location>
</feature>
<dbReference type="InterPro" id="IPR014617">
    <property type="entry name" value="YphA_Bacsu"/>
</dbReference>
<feature type="transmembrane region" description="Helical" evidence="1">
    <location>
        <begin position="34"/>
        <end position="50"/>
    </location>
</feature>
<dbReference type="RefSeq" id="WP_110839951.1">
    <property type="nucleotide sequence ID" value="NZ_QJVJ01000004.1"/>
</dbReference>
<accession>A0A2V5KTC5</accession>
<evidence type="ECO:0000256" key="1">
    <source>
        <dbReference type="SAM" id="Phobius"/>
    </source>
</evidence>
<dbReference type="AlphaFoldDB" id="A0A2V5KTC5"/>
<gene>
    <name evidence="2" type="ORF">DLM86_10440</name>
</gene>
<keyword evidence="1" id="KW-0812">Transmembrane</keyword>
<keyword evidence="3" id="KW-1185">Reference proteome</keyword>
<dbReference type="Pfam" id="PF24124">
    <property type="entry name" value="YphA"/>
    <property type="match status" value="1"/>
</dbReference>
<sequence>MNPGFLCWILICISLILLASGWKRTLLRDIPDPAIVLFFVGWCALGRLQLPLTGYGQANGIVLLLAVVVAAVWARQRTALAGLHAVSFGLFLASVYYLLKHLGEVDPFFLPYRSGTGTSCVLGLIAALLVRRPQDQIACISFAMLVGSALYAIVHRERYGVSFGGLTFQDDWWMAIFAVRLLSVAGETAAGTVRDASKSLANRWKGLKK</sequence>
<reference evidence="2 3" key="1">
    <citation type="submission" date="2018-05" db="EMBL/GenBank/DDBJ databases">
        <title>Paenibacillus flagellatus sp. nov., isolated from selenium mineral soil.</title>
        <authorList>
            <person name="Dai X."/>
        </authorList>
    </citation>
    <scope>NUCLEOTIDE SEQUENCE [LARGE SCALE GENOMIC DNA]</scope>
    <source>
        <strain evidence="2 3">DXL2</strain>
    </source>
</reference>
<comment type="caution">
    <text evidence="2">The sequence shown here is derived from an EMBL/GenBank/DDBJ whole genome shotgun (WGS) entry which is preliminary data.</text>
</comment>